<evidence type="ECO:0000313" key="1">
    <source>
        <dbReference type="EMBL" id="LAA83498.1"/>
    </source>
</evidence>
<protein>
    <submittedName>
        <fullName evidence="1">Uncharacterized protein</fullName>
    </submittedName>
</protein>
<dbReference type="EMBL" id="IACK01096440">
    <property type="protein sequence ID" value="LAA83498.1"/>
    <property type="molecule type" value="Transcribed_RNA"/>
</dbReference>
<organism evidence="1">
    <name type="scientific">Micrurus lemniscatus lemniscatus</name>
    <dbReference type="NCBI Taxonomy" id="129467"/>
    <lineage>
        <taxon>Eukaryota</taxon>
        <taxon>Metazoa</taxon>
        <taxon>Chordata</taxon>
        <taxon>Craniata</taxon>
        <taxon>Vertebrata</taxon>
        <taxon>Euteleostomi</taxon>
        <taxon>Lepidosauria</taxon>
        <taxon>Squamata</taxon>
        <taxon>Bifurcata</taxon>
        <taxon>Unidentata</taxon>
        <taxon>Episquamata</taxon>
        <taxon>Toxicofera</taxon>
        <taxon>Serpentes</taxon>
        <taxon>Colubroidea</taxon>
        <taxon>Elapidae</taxon>
        <taxon>Elapinae</taxon>
        <taxon>Micrurus</taxon>
    </lineage>
</organism>
<sequence>MICKEHSPLLSVEIIKMDICPGTAIVLGVLQSPQTFYQPGSCLEIFSHFSPFLVEATAVSPLRNSQNRYSKRPQVVTVQMLELPVPGLRFAIATHLQGAIWDGWCEHFVVSC</sequence>
<reference evidence="1" key="1">
    <citation type="submission" date="2017-07" db="EMBL/GenBank/DDBJ databases">
        <authorList>
            <person name="Mikheyev A."/>
            <person name="Grau M."/>
        </authorList>
    </citation>
    <scope>NUCLEOTIDE SEQUENCE</scope>
    <source>
        <tissue evidence="1">Venom_gland</tissue>
    </source>
</reference>
<name>A0A2D4IH11_MICLE</name>
<accession>A0A2D4IH11</accession>
<dbReference type="AlphaFoldDB" id="A0A2D4IH11"/>
<reference evidence="1" key="2">
    <citation type="submission" date="2017-11" db="EMBL/GenBank/DDBJ databases">
        <title>Coralsnake Venomics: Analyses of Venom Gland Transcriptomes and Proteomes of Six Brazilian Taxa.</title>
        <authorList>
            <person name="Aird S.D."/>
            <person name="Jorge da Silva N."/>
            <person name="Qiu L."/>
            <person name="Villar-Briones A."/>
            <person name="Aparecida-Saddi V."/>
            <person name="Campos-Telles M.P."/>
            <person name="Grau M."/>
            <person name="Mikheyev A.S."/>
        </authorList>
    </citation>
    <scope>NUCLEOTIDE SEQUENCE</scope>
    <source>
        <tissue evidence="1">Venom_gland</tissue>
    </source>
</reference>
<proteinExistence type="predicted"/>